<keyword evidence="2" id="KW-1185">Reference proteome</keyword>
<dbReference type="STRING" id="663278.Ethha_1714"/>
<dbReference type="eggNOG" id="COG1075">
    <property type="taxonomic scope" value="Bacteria"/>
</dbReference>
<dbReference type="Proteomes" id="UP000001551">
    <property type="component" value="Chromosome"/>
</dbReference>
<dbReference type="AlphaFoldDB" id="E6U982"/>
<dbReference type="InterPro" id="IPR029058">
    <property type="entry name" value="AB_hydrolase_fold"/>
</dbReference>
<dbReference type="RefSeq" id="WP_013485593.1">
    <property type="nucleotide sequence ID" value="NC_014828.1"/>
</dbReference>
<evidence type="ECO:0000313" key="1">
    <source>
        <dbReference type="EMBL" id="ADU27241.1"/>
    </source>
</evidence>
<organism evidence="1 2">
    <name type="scientific">Ethanoligenens harbinense (strain DSM 18485 / JCM 12961 / CGMCC 1.5033 / YUAN-3)</name>
    <dbReference type="NCBI Taxonomy" id="663278"/>
    <lineage>
        <taxon>Bacteria</taxon>
        <taxon>Bacillati</taxon>
        <taxon>Bacillota</taxon>
        <taxon>Clostridia</taxon>
        <taxon>Eubacteriales</taxon>
        <taxon>Oscillospiraceae</taxon>
        <taxon>Ethanoligenens</taxon>
    </lineage>
</organism>
<dbReference type="KEGG" id="eha:Ethha_1714"/>
<evidence type="ECO:0000313" key="2">
    <source>
        <dbReference type="Proteomes" id="UP000001551"/>
    </source>
</evidence>
<dbReference type="ESTHER" id="ethhy-e6u982">
    <property type="family name" value="BlEst2-lipase-like"/>
</dbReference>
<dbReference type="HOGENOM" id="CLU_038340_0_0_9"/>
<dbReference type="EMBL" id="CP002400">
    <property type="protein sequence ID" value="ADU27241.1"/>
    <property type="molecule type" value="Genomic_DNA"/>
</dbReference>
<sequence length="475" mass="51315">MEQHMAQPPAPRLIHTYDDAGRGGWYAGTVEWPGAPVVVFVPGLGQPARSFWEKSEVYGLNEMYARATAEGFRTAFVGFAAEKERPMDMWRNGRILAWQLADICMHYQTPAVTLVAHSKGGVDAQTAAVYYGAAGRIRGLYTLSSPHWGSELADLAYSSVGFSLGERMGVHSDGCYVMQTGYMRAYREKTDTAGRAVPLYTFAGCGSGPAFSRVWAGAQILSRWGKNDGVVTVRSAQNPFGQHLATLDFDHIQMQSGQFVWPHVCGAIAGAHIAVQPVSVKTALPEQDTAEEVPDGLVLRGGALAGGVRETFAVDSAASGLNVCMMAAGGGDITGRFTLTAPDGTIVPLRAAHAEGGAQMLCTRIRKPSPGNWQLDGPKSSGAYLASIRFDAVPAHRAVGKRVVRKLNRILRVFQTFPDHFQLVYEGDAGESGELPSVFDDGVYSVEQVLRGELDDGSPYERDVVRQVSMRRKRA</sequence>
<proteinExistence type="predicted"/>
<reference evidence="1 2" key="1">
    <citation type="submission" date="2010-12" db="EMBL/GenBank/DDBJ databases">
        <title>Complete sequence of Ethanoligenens harbinense YUAN-3.</title>
        <authorList>
            <person name="Lucas S."/>
            <person name="Copeland A."/>
            <person name="Lapidus A."/>
            <person name="Cheng J.-F."/>
            <person name="Bruce D."/>
            <person name="Goodwin L."/>
            <person name="Pitluck S."/>
            <person name="Chertkov O."/>
            <person name="Misra M."/>
            <person name="Detter J.C."/>
            <person name="Han C."/>
            <person name="Tapia R."/>
            <person name="Land M."/>
            <person name="Hauser L."/>
            <person name="Jeffries C."/>
            <person name="Kyrpides N."/>
            <person name="Ivanova N."/>
            <person name="Mikhailova N."/>
            <person name="Wang A."/>
            <person name="Mouttaki H."/>
            <person name="He Z."/>
            <person name="Zhou J."/>
            <person name="Hemme C.L."/>
            <person name="Woyke T."/>
        </authorList>
    </citation>
    <scope>NUCLEOTIDE SEQUENCE [LARGE SCALE GENOMIC DNA]</scope>
    <source>
        <strain evidence="2">DSM 18485 / JCM 12961 / CGMCC 1.5033 / YUAN-3</strain>
    </source>
</reference>
<dbReference type="Gene3D" id="3.40.50.1820">
    <property type="entry name" value="alpha/beta hydrolase"/>
    <property type="match status" value="1"/>
</dbReference>
<dbReference type="SUPFAM" id="SSF53474">
    <property type="entry name" value="alpha/beta-Hydrolases"/>
    <property type="match status" value="1"/>
</dbReference>
<name>E6U982_ETHHY</name>
<gene>
    <name evidence="1" type="ordered locus">Ethha_1714</name>
</gene>
<protein>
    <submittedName>
        <fullName evidence="1">Putative lipase</fullName>
    </submittedName>
</protein>
<accession>E6U982</accession>